<dbReference type="PROSITE" id="PS51257">
    <property type="entry name" value="PROKAR_LIPOPROTEIN"/>
    <property type="match status" value="1"/>
</dbReference>
<accession>A0A101V1A6</accession>
<dbReference type="PANTHER" id="PTHR43818">
    <property type="entry name" value="BCDNA.GH03377"/>
    <property type="match status" value="1"/>
</dbReference>
<gene>
    <name evidence="4" type="ORF">AQJ91_12250</name>
</gene>
<dbReference type="SUPFAM" id="SSF51735">
    <property type="entry name" value="NAD(P)-binding Rossmann-fold domains"/>
    <property type="match status" value="1"/>
</dbReference>
<reference evidence="4 5" key="1">
    <citation type="submission" date="2015-10" db="EMBL/GenBank/DDBJ databases">
        <title>Draft genome sequence of Streptomyces sp. RV15, isolated from a marine sponge.</title>
        <authorList>
            <person name="Ruckert C."/>
            <person name="Abdelmohsen U.R."/>
            <person name="Winkler A."/>
            <person name="Hentschel U."/>
            <person name="Kalinowski J."/>
            <person name="Kampfer P."/>
            <person name="Glaeser S."/>
        </authorList>
    </citation>
    <scope>NUCLEOTIDE SEQUENCE [LARGE SCALE GENOMIC DNA]</scope>
    <source>
        <strain evidence="4 5">RV15</strain>
    </source>
</reference>
<dbReference type="GO" id="GO:0000166">
    <property type="term" value="F:nucleotide binding"/>
    <property type="evidence" value="ECO:0007669"/>
    <property type="project" value="InterPro"/>
</dbReference>
<dbReference type="AlphaFoldDB" id="A0A101V1A6"/>
<dbReference type="Gene3D" id="3.30.360.10">
    <property type="entry name" value="Dihydrodipicolinate Reductase, domain 2"/>
    <property type="match status" value="1"/>
</dbReference>
<dbReference type="InterPro" id="IPR036291">
    <property type="entry name" value="NAD(P)-bd_dom_sf"/>
</dbReference>
<dbReference type="InterPro" id="IPR055170">
    <property type="entry name" value="GFO_IDH_MocA-like_dom"/>
</dbReference>
<feature type="domain" description="Gfo/Idh/MocA-like oxidoreductase N-terminal" evidence="2">
    <location>
        <begin position="13"/>
        <end position="123"/>
    </location>
</feature>
<organism evidence="4 5">
    <name type="scientific">Streptomyces dysideae</name>
    <dbReference type="NCBI Taxonomy" id="909626"/>
    <lineage>
        <taxon>Bacteria</taxon>
        <taxon>Bacillati</taxon>
        <taxon>Actinomycetota</taxon>
        <taxon>Actinomycetes</taxon>
        <taxon>Kitasatosporales</taxon>
        <taxon>Streptomycetaceae</taxon>
        <taxon>Streptomyces</taxon>
    </lineage>
</organism>
<evidence type="ECO:0000259" key="2">
    <source>
        <dbReference type="Pfam" id="PF01408"/>
    </source>
</evidence>
<dbReference type="InterPro" id="IPR050463">
    <property type="entry name" value="Gfo/Idh/MocA_oxidrdct_glycsds"/>
</dbReference>
<protein>
    <submittedName>
        <fullName evidence="4">Uncharacterized protein</fullName>
    </submittedName>
</protein>
<comment type="caution">
    <text evidence="4">The sequence shown here is derived from an EMBL/GenBank/DDBJ whole genome shotgun (WGS) entry which is preliminary data.</text>
</comment>
<dbReference type="EMBL" id="LMXB01000031">
    <property type="protein sequence ID" value="KUO20694.1"/>
    <property type="molecule type" value="Genomic_DNA"/>
</dbReference>
<dbReference type="PANTHER" id="PTHR43818:SF11">
    <property type="entry name" value="BCDNA.GH03377"/>
    <property type="match status" value="1"/>
</dbReference>
<dbReference type="InterPro" id="IPR000683">
    <property type="entry name" value="Gfo/Idh/MocA-like_OxRdtase_N"/>
</dbReference>
<evidence type="ECO:0000259" key="3">
    <source>
        <dbReference type="Pfam" id="PF22725"/>
    </source>
</evidence>
<dbReference type="Proteomes" id="UP000053260">
    <property type="component" value="Unassembled WGS sequence"/>
</dbReference>
<evidence type="ECO:0000313" key="4">
    <source>
        <dbReference type="EMBL" id="KUO20694.1"/>
    </source>
</evidence>
<evidence type="ECO:0000256" key="1">
    <source>
        <dbReference type="ARBA" id="ARBA00023002"/>
    </source>
</evidence>
<dbReference type="Pfam" id="PF22725">
    <property type="entry name" value="GFO_IDH_MocA_C3"/>
    <property type="match status" value="1"/>
</dbReference>
<evidence type="ECO:0000313" key="5">
    <source>
        <dbReference type="Proteomes" id="UP000053260"/>
    </source>
</evidence>
<name>A0A101V1A6_9ACTN</name>
<dbReference type="RefSeq" id="WP_067019659.1">
    <property type="nucleotide sequence ID" value="NZ_KQ949080.1"/>
</dbReference>
<dbReference type="Gene3D" id="3.40.50.720">
    <property type="entry name" value="NAD(P)-binding Rossmann-like Domain"/>
    <property type="match status" value="1"/>
</dbReference>
<dbReference type="OrthoDB" id="9815825at2"/>
<sequence>MTSRIHRNNNPVGIAVVGCGRAARQHVEAVRLAGAGRIVAVVGVDRGRADELARMAGATPRSLDDVLADTRIDAVAVCTPPDSHVSIATSALRAGKGVIVEKPVARTSDELETMLAAAKASGAPALAMLQHRGSLPDDALTDQWTADATATIEVLQPRPRAHYLSNAWKHYPDRSAGGHIAHLAVHCLDMACQLLGTPTRVTGLTECRDAAGIETRATLAIQFAGGPLMSVLSSAHPAPPSERLHVVDGDRELLVTDKGTEYRVAGRAESLPPVPPPELRAAVYQELRAAVRGEAAPDRHALRRARDVTALLAEVRRLTPVKEPVS</sequence>
<feature type="domain" description="GFO/IDH/MocA-like oxidoreductase" evidence="3">
    <location>
        <begin position="151"/>
        <end position="246"/>
    </location>
</feature>
<dbReference type="Pfam" id="PF01408">
    <property type="entry name" value="GFO_IDH_MocA"/>
    <property type="match status" value="1"/>
</dbReference>
<proteinExistence type="predicted"/>
<dbReference type="GO" id="GO:0016491">
    <property type="term" value="F:oxidoreductase activity"/>
    <property type="evidence" value="ECO:0007669"/>
    <property type="project" value="UniProtKB-KW"/>
</dbReference>
<keyword evidence="1" id="KW-0560">Oxidoreductase</keyword>
<keyword evidence="5" id="KW-1185">Reference proteome</keyword>
<dbReference type="STRING" id="909626.AQJ91_12250"/>
<dbReference type="SUPFAM" id="SSF55347">
    <property type="entry name" value="Glyceraldehyde-3-phosphate dehydrogenase-like, C-terminal domain"/>
    <property type="match status" value="1"/>
</dbReference>